<feature type="transmembrane region" description="Helical" evidence="7">
    <location>
        <begin position="54"/>
        <end position="76"/>
    </location>
</feature>
<protein>
    <recommendedName>
        <fullName evidence="10">Transmembrane protein 200C</fullName>
    </recommendedName>
</protein>
<sequence>MIATGGLLRISARRQDSLRAKNRAENKRKRKAKKKRKNDVVVIKGKLKLFSVSGLVAAVGVVILLVGVAMAMLGYWPKESLAYPEPQLSGKVEKHQSSFNRTLPESNNWTVSGTLGFSVSEDLVNYSQTNGTDTATPPLGVIDRFLARCLYSDELKVFGPLVMGIGIFLFICANAVLHENRDRNTKIINLRDIYSTVIDIHSLRTKDCTPLNGFVNYVQSRSIDGKPGPAYNAAMLARSSWPSTVSGKAQERVGPRPFGRRSSSSRERQTFTDTVYSIYRDQNRTIERAPVPKPWETRTIVTSSVNAFTLPVIKLNNCVLEEPKRLGGGEGRGDAGDAPEEVQADCSRGDGSGDKTKAESSRAGPFVCQGSAETQEGSGGQQGAPRASLQGSQAQLLPPSPGLRPIGSHVSLSALSDYSRSVDPGASPSGQGDRTRRLSCPRLDRSCSKGYIKLGDLGGESFESSDTGAPIMTVTGEGVSQGQASQATPHPGAGASNKPPRGSPWKYFNREKLVMISQSNPSEEDGELESTGI</sequence>
<comment type="similarity">
    <text evidence="2">Belongs to the TMEM200 family.</text>
</comment>
<evidence type="ECO:0000256" key="7">
    <source>
        <dbReference type="SAM" id="Phobius"/>
    </source>
</evidence>
<feature type="compositionally biased region" description="Basic and acidic residues" evidence="6">
    <location>
        <begin position="347"/>
        <end position="360"/>
    </location>
</feature>
<evidence type="ECO:0000256" key="5">
    <source>
        <dbReference type="ARBA" id="ARBA00023136"/>
    </source>
</evidence>
<keyword evidence="4 7" id="KW-1133">Transmembrane helix</keyword>
<dbReference type="GO" id="GO:0016020">
    <property type="term" value="C:membrane"/>
    <property type="evidence" value="ECO:0007669"/>
    <property type="project" value="UniProtKB-SubCell"/>
</dbReference>
<name>A0A9D3RT85_ANGAN</name>
<evidence type="ECO:0000313" key="8">
    <source>
        <dbReference type="EMBL" id="KAG5842055.1"/>
    </source>
</evidence>
<dbReference type="Pfam" id="PF10177">
    <property type="entry name" value="DUF2371"/>
    <property type="match status" value="1"/>
</dbReference>
<evidence type="ECO:0000256" key="6">
    <source>
        <dbReference type="SAM" id="MobiDB-lite"/>
    </source>
</evidence>
<dbReference type="PANTHER" id="PTHR31815">
    <property type="entry name" value="AGAP005329-PA"/>
    <property type="match status" value="1"/>
</dbReference>
<organism evidence="8 9">
    <name type="scientific">Anguilla anguilla</name>
    <name type="common">European freshwater eel</name>
    <name type="synonym">Muraena anguilla</name>
    <dbReference type="NCBI Taxonomy" id="7936"/>
    <lineage>
        <taxon>Eukaryota</taxon>
        <taxon>Metazoa</taxon>
        <taxon>Chordata</taxon>
        <taxon>Craniata</taxon>
        <taxon>Vertebrata</taxon>
        <taxon>Euteleostomi</taxon>
        <taxon>Actinopterygii</taxon>
        <taxon>Neopterygii</taxon>
        <taxon>Teleostei</taxon>
        <taxon>Anguilliformes</taxon>
        <taxon>Anguillidae</taxon>
        <taxon>Anguilla</taxon>
    </lineage>
</organism>
<evidence type="ECO:0000256" key="3">
    <source>
        <dbReference type="ARBA" id="ARBA00022692"/>
    </source>
</evidence>
<gene>
    <name evidence="8" type="ORF">ANANG_G00173600</name>
</gene>
<proteinExistence type="inferred from homology"/>
<comment type="caution">
    <text evidence="8">The sequence shown here is derived from an EMBL/GenBank/DDBJ whole genome shotgun (WGS) entry which is preliminary data.</text>
</comment>
<dbReference type="Proteomes" id="UP001044222">
    <property type="component" value="Chromosome 9"/>
</dbReference>
<evidence type="ECO:0000256" key="4">
    <source>
        <dbReference type="ARBA" id="ARBA00022989"/>
    </source>
</evidence>
<dbReference type="InterPro" id="IPR018787">
    <property type="entry name" value="DUF2371_TMEM200"/>
</dbReference>
<dbReference type="EMBL" id="JAFIRN010000009">
    <property type="protein sequence ID" value="KAG5842055.1"/>
    <property type="molecule type" value="Genomic_DNA"/>
</dbReference>
<feature type="region of interest" description="Disordered" evidence="6">
    <location>
        <begin position="455"/>
        <end position="509"/>
    </location>
</feature>
<feature type="compositionally biased region" description="Polar residues" evidence="6">
    <location>
        <begin position="478"/>
        <end position="488"/>
    </location>
</feature>
<evidence type="ECO:0000256" key="1">
    <source>
        <dbReference type="ARBA" id="ARBA00004141"/>
    </source>
</evidence>
<comment type="subcellular location">
    <subcellularLocation>
        <location evidence="1">Membrane</location>
        <topology evidence="1">Multi-pass membrane protein</topology>
    </subcellularLocation>
</comment>
<dbReference type="AlphaFoldDB" id="A0A9D3RT85"/>
<accession>A0A9D3RT85</accession>
<keyword evidence="3 7" id="KW-0812">Transmembrane</keyword>
<keyword evidence="5 7" id="KW-0472">Membrane</keyword>
<feature type="region of interest" description="Disordered" evidence="6">
    <location>
        <begin position="326"/>
        <end position="442"/>
    </location>
</feature>
<keyword evidence="9" id="KW-1185">Reference proteome</keyword>
<feature type="transmembrane region" description="Helical" evidence="7">
    <location>
        <begin position="157"/>
        <end position="177"/>
    </location>
</feature>
<dbReference type="PANTHER" id="PTHR31815:SF2">
    <property type="entry name" value="TRANSMEMBRANE PROTEIN 200C"/>
    <property type="match status" value="1"/>
</dbReference>
<reference evidence="8" key="1">
    <citation type="submission" date="2021-01" db="EMBL/GenBank/DDBJ databases">
        <title>A chromosome-scale assembly of European eel, Anguilla anguilla.</title>
        <authorList>
            <person name="Henkel C."/>
            <person name="Jong-Raadsen S.A."/>
            <person name="Dufour S."/>
            <person name="Weltzien F.-A."/>
            <person name="Palstra A.P."/>
            <person name="Pelster B."/>
            <person name="Spaink H.P."/>
            <person name="Van Den Thillart G.E."/>
            <person name="Jansen H."/>
            <person name="Zahm M."/>
            <person name="Klopp C."/>
            <person name="Cedric C."/>
            <person name="Louis A."/>
            <person name="Berthelot C."/>
            <person name="Parey E."/>
            <person name="Roest Crollius H."/>
            <person name="Montfort J."/>
            <person name="Robinson-Rechavi M."/>
            <person name="Bucao C."/>
            <person name="Bouchez O."/>
            <person name="Gislard M."/>
            <person name="Lluch J."/>
            <person name="Milhes M."/>
            <person name="Lampietro C."/>
            <person name="Lopez Roques C."/>
            <person name="Donnadieu C."/>
            <person name="Braasch I."/>
            <person name="Desvignes T."/>
            <person name="Postlethwait J."/>
            <person name="Bobe J."/>
            <person name="Guiguen Y."/>
            <person name="Dirks R."/>
        </authorList>
    </citation>
    <scope>NUCLEOTIDE SEQUENCE</scope>
    <source>
        <strain evidence="8">Tag_6206</strain>
        <tissue evidence="8">Liver</tissue>
    </source>
</reference>
<feature type="compositionally biased region" description="Polar residues" evidence="6">
    <location>
        <begin position="410"/>
        <end position="419"/>
    </location>
</feature>
<evidence type="ECO:0008006" key="10">
    <source>
        <dbReference type="Google" id="ProtNLM"/>
    </source>
</evidence>
<evidence type="ECO:0000256" key="2">
    <source>
        <dbReference type="ARBA" id="ARBA00005308"/>
    </source>
</evidence>
<evidence type="ECO:0000313" key="9">
    <source>
        <dbReference type="Proteomes" id="UP001044222"/>
    </source>
</evidence>
<feature type="region of interest" description="Disordered" evidence="6">
    <location>
        <begin position="246"/>
        <end position="270"/>
    </location>
</feature>
<feature type="compositionally biased region" description="Basic and acidic residues" evidence="6">
    <location>
        <begin position="326"/>
        <end position="335"/>
    </location>
</feature>